<dbReference type="EMBL" id="JBDZDV010000002">
    <property type="protein sequence ID" value="MET3110875.1"/>
    <property type="molecule type" value="Genomic_DNA"/>
</dbReference>
<sequence length="124" mass="13924">MKLINCTTGTVIADDVRQAHNFWTRFKGLMFKRDMNRHAALHLSPCSSIHTFFMKFGIDVIYINRENEVVGIERHLTPGKIGGRFKKARSVIELPAGTLGNKVSTGDTLGFAEKIPQCNPEARH</sequence>
<reference evidence="1 2" key="1">
    <citation type="submission" date="2024-05" db="EMBL/GenBank/DDBJ databases">
        <title>Genomic Encyclopedia of Type Strains, Phase IV (KMG-IV): sequencing the most valuable type-strain genomes for metagenomic binning, comparative biology and taxonomic classification.</title>
        <authorList>
            <person name="Goeker M."/>
        </authorList>
    </citation>
    <scope>NUCLEOTIDE SEQUENCE [LARGE SCALE GENOMIC DNA]</scope>
    <source>
        <strain evidence="1 2">DSM 25286</strain>
    </source>
</reference>
<comment type="caution">
    <text evidence="1">The sequence shown here is derived from an EMBL/GenBank/DDBJ whole genome shotgun (WGS) entry which is preliminary data.</text>
</comment>
<dbReference type="Gene3D" id="2.60.120.1140">
    <property type="entry name" value="Protein of unknown function DUF192"/>
    <property type="match status" value="1"/>
</dbReference>
<dbReference type="Proteomes" id="UP001549019">
    <property type="component" value="Unassembled WGS sequence"/>
</dbReference>
<protein>
    <submittedName>
        <fullName evidence="1">Uncharacterized membrane protein (UPF0127 family)</fullName>
    </submittedName>
</protein>
<gene>
    <name evidence="1" type="ORF">ABHD89_001277</name>
</gene>
<evidence type="ECO:0000313" key="1">
    <source>
        <dbReference type="EMBL" id="MET3110875.1"/>
    </source>
</evidence>
<evidence type="ECO:0000313" key="2">
    <source>
        <dbReference type="Proteomes" id="UP001549019"/>
    </source>
</evidence>
<accession>A0ABV2E9Y1</accession>
<organism evidence="1 2">
    <name type="scientific">Salinicoccus halitifaciens</name>
    <dbReference type="NCBI Taxonomy" id="1073415"/>
    <lineage>
        <taxon>Bacteria</taxon>
        <taxon>Bacillati</taxon>
        <taxon>Bacillota</taxon>
        <taxon>Bacilli</taxon>
        <taxon>Bacillales</taxon>
        <taxon>Staphylococcaceae</taxon>
        <taxon>Salinicoccus</taxon>
    </lineage>
</organism>
<dbReference type="Pfam" id="PF02643">
    <property type="entry name" value="DUF192"/>
    <property type="match status" value="1"/>
</dbReference>
<keyword evidence="2" id="KW-1185">Reference proteome</keyword>
<dbReference type="RefSeq" id="WP_230821755.1">
    <property type="nucleotide sequence ID" value="NZ_JAJNCU010000003.1"/>
</dbReference>
<dbReference type="InterPro" id="IPR038695">
    <property type="entry name" value="Saro_0823-like_sf"/>
</dbReference>
<proteinExistence type="predicted"/>
<dbReference type="InterPro" id="IPR003795">
    <property type="entry name" value="DUF192"/>
</dbReference>
<name>A0ABV2E9Y1_9STAP</name>